<name>A0A5M8Q5Z1_9MICO</name>
<evidence type="ECO:0000313" key="4">
    <source>
        <dbReference type="Proteomes" id="UP000323221"/>
    </source>
</evidence>
<comment type="caution">
    <text evidence="3">The sequence shown here is derived from an EMBL/GenBank/DDBJ whole genome shotgun (WGS) entry which is preliminary data.</text>
</comment>
<evidence type="ECO:0000259" key="2">
    <source>
        <dbReference type="Pfam" id="PF04321"/>
    </source>
</evidence>
<dbReference type="Pfam" id="PF04321">
    <property type="entry name" value="RmlD_sub_bind"/>
    <property type="match status" value="1"/>
</dbReference>
<sequence>MGSRAGGSDAPTRGFASCHPDMGSETAAQRTLLVGCGQVGTRLGLRLAAGGGEAVALRRRTEALPAALSPLAVDLGEPVPRGLLPEVDAMVVTLPPGPDDDAYVRSLQHLADALPEPPSRVVLVSSTRVLEGLAGAEVRTEADAPAPVSARARTLLEGERVARERLGALVVRPAGIYGPGRERLVRTVLERTPVQHAQRTNRIHETDLVRALEAMLMAADPPHLLHAVDRRPAPLGEVVGWIAARLGVEPPPRILPEVAGGTVLAGDRLLALLGDLRFPSFEEGYGAMLDARAGGAPPTGRA</sequence>
<dbReference type="InterPro" id="IPR029903">
    <property type="entry name" value="RmlD-like-bd"/>
</dbReference>
<dbReference type="GO" id="GO:0005737">
    <property type="term" value="C:cytoplasm"/>
    <property type="evidence" value="ECO:0007669"/>
    <property type="project" value="TreeGrafter"/>
</dbReference>
<keyword evidence="4" id="KW-1185">Reference proteome</keyword>
<dbReference type="Proteomes" id="UP000323221">
    <property type="component" value="Unassembled WGS sequence"/>
</dbReference>
<gene>
    <name evidence="3" type="ORF">FQ330_10960</name>
</gene>
<evidence type="ECO:0000313" key="3">
    <source>
        <dbReference type="EMBL" id="KAA6431279.1"/>
    </source>
</evidence>
<dbReference type="SUPFAM" id="SSF51735">
    <property type="entry name" value="NAD(P)-binding Rossmann-fold domains"/>
    <property type="match status" value="1"/>
</dbReference>
<accession>A0A5M8Q5Z1</accession>
<dbReference type="OrthoDB" id="9808276at2"/>
<dbReference type="EMBL" id="VOIR01000016">
    <property type="protein sequence ID" value="KAA6431279.1"/>
    <property type="molecule type" value="Genomic_DNA"/>
</dbReference>
<organism evidence="3 4">
    <name type="scientific">Agrococcus sediminis</name>
    <dbReference type="NCBI Taxonomy" id="2599924"/>
    <lineage>
        <taxon>Bacteria</taxon>
        <taxon>Bacillati</taxon>
        <taxon>Actinomycetota</taxon>
        <taxon>Actinomycetes</taxon>
        <taxon>Micrococcales</taxon>
        <taxon>Microbacteriaceae</taxon>
        <taxon>Agrococcus</taxon>
    </lineage>
</organism>
<dbReference type="PANTHER" id="PTHR48079">
    <property type="entry name" value="PROTEIN YEEZ"/>
    <property type="match status" value="1"/>
</dbReference>
<dbReference type="InterPro" id="IPR051783">
    <property type="entry name" value="NAD(P)-dependent_oxidoreduct"/>
</dbReference>
<dbReference type="Gene3D" id="3.40.50.720">
    <property type="entry name" value="NAD(P)-binding Rossmann-like Domain"/>
    <property type="match status" value="1"/>
</dbReference>
<evidence type="ECO:0000256" key="1">
    <source>
        <dbReference type="SAM" id="MobiDB-lite"/>
    </source>
</evidence>
<protein>
    <submittedName>
        <fullName evidence="3">Sugar nucleotide-binding protein</fullName>
    </submittedName>
</protein>
<proteinExistence type="predicted"/>
<feature type="domain" description="RmlD-like substrate binding" evidence="2">
    <location>
        <begin position="104"/>
        <end position="192"/>
    </location>
</feature>
<dbReference type="AlphaFoldDB" id="A0A5M8Q5Z1"/>
<dbReference type="GO" id="GO:0004029">
    <property type="term" value="F:aldehyde dehydrogenase (NAD+) activity"/>
    <property type="evidence" value="ECO:0007669"/>
    <property type="project" value="TreeGrafter"/>
</dbReference>
<dbReference type="InterPro" id="IPR036291">
    <property type="entry name" value="NAD(P)-bd_dom_sf"/>
</dbReference>
<dbReference type="PANTHER" id="PTHR48079:SF6">
    <property type="entry name" value="NAD(P)-BINDING DOMAIN-CONTAINING PROTEIN-RELATED"/>
    <property type="match status" value="1"/>
</dbReference>
<feature type="region of interest" description="Disordered" evidence="1">
    <location>
        <begin position="1"/>
        <end position="22"/>
    </location>
</feature>
<reference evidence="3 4" key="1">
    <citation type="submission" date="2019-08" db="EMBL/GenBank/DDBJ databases">
        <title>Agrococcus lahaulensis sp. nov., isolated from a cold desert of the Indian Himalayas.</title>
        <authorList>
            <person name="Qu J.H."/>
        </authorList>
    </citation>
    <scope>NUCLEOTIDE SEQUENCE [LARGE SCALE GENOMIC DNA]</scope>
    <source>
        <strain evidence="3 4">NS18</strain>
    </source>
</reference>